<dbReference type="InterPro" id="IPR001647">
    <property type="entry name" value="HTH_TetR"/>
</dbReference>
<dbReference type="SUPFAM" id="SSF48498">
    <property type="entry name" value="Tetracyclin repressor-like, C-terminal domain"/>
    <property type="match status" value="1"/>
</dbReference>
<name>A0ABV9N6T0_9PROT</name>
<gene>
    <name evidence="6" type="ORF">ACFPB0_01985</name>
</gene>
<protein>
    <submittedName>
        <fullName evidence="6">TetR/AcrR family transcriptional regulator</fullName>
    </submittedName>
</protein>
<dbReference type="Pfam" id="PF00440">
    <property type="entry name" value="TetR_N"/>
    <property type="match status" value="1"/>
</dbReference>
<keyword evidence="7" id="KW-1185">Reference proteome</keyword>
<keyword evidence="2 4" id="KW-0238">DNA-binding</keyword>
<dbReference type="InterPro" id="IPR011075">
    <property type="entry name" value="TetR_C"/>
</dbReference>
<feature type="DNA-binding region" description="H-T-H motif" evidence="4">
    <location>
        <begin position="28"/>
        <end position="47"/>
    </location>
</feature>
<dbReference type="Proteomes" id="UP001596024">
    <property type="component" value="Unassembled WGS sequence"/>
</dbReference>
<proteinExistence type="predicted"/>
<keyword evidence="1" id="KW-0805">Transcription regulation</keyword>
<comment type="caution">
    <text evidence="6">The sequence shown here is derived from an EMBL/GenBank/DDBJ whole genome shotgun (WGS) entry which is preliminary data.</text>
</comment>
<dbReference type="PROSITE" id="PS50977">
    <property type="entry name" value="HTH_TETR_2"/>
    <property type="match status" value="1"/>
</dbReference>
<reference evidence="7" key="1">
    <citation type="journal article" date="2019" name="Int. J. Syst. Evol. Microbiol.">
        <title>The Global Catalogue of Microorganisms (GCM) 10K type strain sequencing project: providing services to taxonomists for standard genome sequencing and annotation.</title>
        <authorList>
            <consortium name="The Broad Institute Genomics Platform"/>
            <consortium name="The Broad Institute Genome Sequencing Center for Infectious Disease"/>
            <person name="Wu L."/>
            <person name="Ma J."/>
        </authorList>
    </citation>
    <scope>NUCLEOTIDE SEQUENCE [LARGE SCALE GENOMIC DNA]</scope>
    <source>
        <strain evidence="7">CCUG 62981</strain>
    </source>
</reference>
<dbReference type="InterPro" id="IPR036271">
    <property type="entry name" value="Tet_transcr_reg_TetR-rel_C_sf"/>
</dbReference>
<evidence type="ECO:0000256" key="3">
    <source>
        <dbReference type="ARBA" id="ARBA00023163"/>
    </source>
</evidence>
<dbReference type="PANTHER" id="PTHR47506:SF6">
    <property type="entry name" value="HTH-TYPE TRANSCRIPTIONAL REPRESSOR NEMR"/>
    <property type="match status" value="1"/>
</dbReference>
<dbReference type="RefSeq" id="WP_371394730.1">
    <property type="nucleotide sequence ID" value="NZ_CP163421.1"/>
</dbReference>
<evidence type="ECO:0000259" key="5">
    <source>
        <dbReference type="PROSITE" id="PS50977"/>
    </source>
</evidence>
<dbReference type="EMBL" id="JBHSGQ010000001">
    <property type="protein sequence ID" value="MFC4724052.1"/>
    <property type="molecule type" value="Genomic_DNA"/>
</dbReference>
<dbReference type="Gene3D" id="1.10.10.60">
    <property type="entry name" value="Homeodomain-like"/>
    <property type="match status" value="1"/>
</dbReference>
<dbReference type="PANTHER" id="PTHR47506">
    <property type="entry name" value="TRANSCRIPTIONAL REGULATORY PROTEIN"/>
    <property type="match status" value="1"/>
</dbReference>
<dbReference type="Gene3D" id="1.10.357.10">
    <property type="entry name" value="Tetracycline Repressor, domain 2"/>
    <property type="match status" value="1"/>
</dbReference>
<evidence type="ECO:0000256" key="2">
    <source>
        <dbReference type="ARBA" id="ARBA00023125"/>
    </source>
</evidence>
<dbReference type="Pfam" id="PF16925">
    <property type="entry name" value="TetR_C_13"/>
    <property type="match status" value="1"/>
</dbReference>
<accession>A0ABV9N6T0</accession>
<organism evidence="6 7">
    <name type="scientific">Glycocaulis abyssi</name>
    <dbReference type="NCBI Taxonomy" id="1433403"/>
    <lineage>
        <taxon>Bacteria</taxon>
        <taxon>Pseudomonadati</taxon>
        <taxon>Pseudomonadota</taxon>
        <taxon>Alphaproteobacteria</taxon>
        <taxon>Maricaulales</taxon>
        <taxon>Maricaulaceae</taxon>
        <taxon>Glycocaulis</taxon>
    </lineage>
</organism>
<feature type="domain" description="HTH tetR-type" evidence="5">
    <location>
        <begin position="5"/>
        <end position="65"/>
    </location>
</feature>
<evidence type="ECO:0000256" key="1">
    <source>
        <dbReference type="ARBA" id="ARBA00023015"/>
    </source>
</evidence>
<keyword evidence="3" id="KW-0804">Transcription</keyword>
<dbReference type="InterPro" id="IPR009057">
    <property type="entry name" value="Homeodomain-like_sf"/>
</dbReference>
<evidence type="ECO:0000313" key="7">
    <source>
        <dbReference type="Proteomes" id="UP001596024"/>
    </source>
</evidence>
<dbReference type="SUPFAM" id="SSF46689">
    <property type="entry name" value="Homeodomain-like"/>
    <property type="match status" value="1"/>
</dbReference>
<evidence type="ECO:0000313" key="6">
    <source>
        <dbReference type="EMBL" id="MFC4724052.1"/>
    </source>
</evidence>
<evidence type="ECO:0000256" key="4">
    <source>
        <dbReference type="PROSITE-ProRule" id="PRU00335"/>
    </source>
</evidence>
<sequence length="195" mass="21250">MPHEKSTRTRIVETALEEMSNGGLATLSIGHLAKACSMSKSGLFAHFGGQEALQISVIEAAIEQFRQQVVEPARQQSGTLARIEMLGANWTDWLLRDPSRPCPILQAAFEAPALTPKAAELARQARRGWTDWVERLAKLAIHEGGFAATTDAKRFAFQFEAIGVGCQSWSVVQGRDEAGRLTRASFTALIDSARA</sequence>